<dbReference type="STRING" id="414684.RC1_1804"/>
<evidence type="ECO:0000313" key="3">
    <source>
        <dbReference type="EMBL" id="ACI99201.1"/>
    </source>
</evidence>
<dbReference type="PANTHER" id="PTHR31793:SF37">
    <property type="entry name" value="ACYL-COA THIOESTER HYDROLASE YBGC"/>
    <property type="match status" value="1"/>
</dbReference>
<sequence>MSDGPEAPRGPATGHLVGPLHVYPCRVYYEDTDAGGIVYHATYLRYCERARTEMMRLLGVPHSAMVAESGVAFAVRRCEIDYLRPARLDDALEVHTEISDIGGATLDAVQIIRRTFATGAGYADGSAGSATDGDVLVHVRLRLACINQSGRPARLPNAVRTALKPLFPRPAP</sequence>
<organism evidence="3 4">
    <name type="scientific">Rhodospirillum centenum (strain ATCC 51521 / SW)</name>
    <dbReference type="NCBI Taxonomy" id="414684"/>
    <lineage>
        <taxon>Bacteria</taxon>
        <taxon>Pseudomonadati</taxon>
        <taxon>Pseudomonadota</taxon>
        <taxon>Alphaproteobacteria</taxon>
        <taxon>Rhodospirillales</taxon>
        <taxon>Rhodospirillaceae</taxon>
        <taxon>Rhodospirillum</taxon>
    </lineage>
</organism>
<dbReference type="Pfam" id="PF13279">
    <property type="entry name" value="4HBT_2"/>
    <property type="match status" value="1"/>
</dbReference>
<dbReference type="AlphaFoldDB" id="B6ITI3"/>
<protein>
    <submittedName>
        <fullName evidence="3">Small, thioesterase-like enzyme subunit, putative</fullName>
    </submittedName>
</protein>
<dbReference type="OrthoDB" id="9808429at2"/>
<keyword evidence="4" id="KW-1185">Reference proteome</keyword>
<dbReference type="NCBIfam" id="TIGR00051">
    <property type="entry name" value="YbgC/FadM family acyl-CoA thioesterase"/>
    <property type="match status" value="1"/>
</dbReference>
<accession>B6ITI3</accession>
<dbReference type="Gene3D" id="3.10.129.10">
    <property type="entry name" value="Hotdog Thioesterase"/>
    <property type="match status" value="1"/>
</dbReference>
<dbReference type="EMBL" id="CP000613">
    <property type="protein sequence ID" value="ACI99201.1"/>
    <property type="molecule type" value="Genomic_DNA"/>
</dbReference>
<keyword evidence="2" id="KW-0378">Hydrolase</keyword>
<dbReference type="PROSITE" id="PS01328">
    <property type="entry name" value="4HBCOA_THIOESTERASE"/>
    <property type="match status" value="1"/>
</dbReference>
<evidence type="ECO:0000313" key="4">
    <source>
        <dbReference type="Proteomes" id="UP000001591"/>
    </source>
</evidence>
<dbReference type="InterPro" id="IPR050563">
    <property type="entry name" value="4-hydroxybenzoyl-CoA_TE"/>
</dbReference>
<evidence type="ECO:0000256" key="2">
    <source>
        <dbReference type="ARBA" id="ARBA00022801"/>
    </source>
</evidence>
<name>B6ITI3_RHOCS</name>
<dbReference type="InterPro" id="IPR008272">
    <property type="entry name" value="HB-CoA_thioesterase_AS"/>
</dbReference>
<dbReference type="PANTHER" id="PTHR31793">
    <property type="entry name" value="4-HYDROXYBENZOYL-COA THIOESTERASE FAMILY MEMBER"/>
    <property type="match status" value="1"/>
</dbReference>
<dbReference type="RefSeq" id="WP_012566986.1">
    <property type="nucleotide sequence ID" value="NC_011420.2"/>
</dbReference>
<dbReference type="Proteomes" id="UP000001591">
    <property type="component" value="Chromosome"/>
</dbReference>
<dbReference type="InterPro" id="IPR029069">
    <property type="entry name" value="HotDog_dom_sf"/>
</dbReference>
<dbReference type="FunFam" id="3.10.129.10:FF:000004">
    <property type="entry name" value="Tol-pal system-associated acyl-CoA thioesterase"/>
    <property type="match status" value="1"/>
</dbReference>
<evidence type="ECO:0000256" key="1">
    <source>
        <dbReference type="ARBA" id="ARBA00005953"/>
    </source>
</evidence>
<proteinExistence type="inferred from homology"/>
<reference evidence="3 4" key="1">
    <citation type="journal article" date="2010" name="BMC Genomics">
        <title>Metabolic flexibility revealed in the genome of the cyst-forming alpha-1 proteobacterium Rhodospirillum centenum.</title>
        <authorList>
            <person name="Lu Y.K."/>
            <person name="Marden J."/>
            <person name="Han M."/>
            <person name="Swingley W.D."/>
            <person name="Mastrian S.D."/>
            <person name="Chowdhury S.R."/>
            <person name="Hao J."/>
            <person name="Helmy T."/>
            <person name="Kim S."/>
            <person name="Kurdoglu A.A."/>
            <person name="Matthies H.J."/>
            <person name="Rollo D."/>
            <person name="Stothard P."/>
            <person name="Blankenship R.E."/>
            <person name="Bauer C.E."/>
            <person name="Touchman J.W."/>
        </authorList>
    </citation>
    <scope>NUCLEOTIDE SEQUENCE [LARGE SCALE GENOMIC DNA]</scope>
    <source>
        <strain evidence="4">ATCC 51521 / SW</strain>
    </source>
</reference>
<dbReference type="eggNOG" id="COG0824">
    <property type="taxonomic scope" value="Bacteria"/>
</dbReference>
<dbReference type="PIRSF" id="PIRSF003230">
    <property type="entry name" value="YbgC"/>
    <property type="match status" value="1"/>
</dbReference>
<dbReference type="InterPro" id="IPR006684">
    <property type="entry name" value="YbgC/YbaW"/>
</dbReference>
<dbReference type="GO" id="GO:0047617">
    <property type="term" value="F:fatty acyl-CoA hydrolase activity"/>
    <property type="evidence" value="ECO:0007669"/>
    <property type="project" value="TreeGrafter"/>
</dbReference>
<dbReference type="CDD" id="cd00586">
    <property type="entry name" value="4HBT"/>
    <property type="match status" value="1"/>
</dbReference>
<dbReference type="HOGENOM" id="CLU_101141_7_0_5"/>
<comment type="similarity">
    <text evidence="1">Belongs to the 4-hydroxybenzoyl-CoA thioesterase family.</text>
</comment>
<gene>
    <name evidence="3" type="ordered locus">RC1_1804</name>
</gene>
<dbReference type="KEGG" id="rce:RC1_1804"/>
<dbReference type="SUPFAM" id="SSF54637">
    <property type="entry name" value="Thioesterase/thiol ester dehydrase-isomerase"/>
    <property type="match status" value="1"/>
</dbReference>